<reference evidence="2" key="1">
    <citation type="submission" date="2022-06" db="EMBL/GenBank/DDBJ databases">
        <title>Draft genome sequence of Streptomyces sp. RB6PN25 isolated from peat swamp forest in Thailand.</title>
        <authorList>
            <person name="Duangmal K."/>
            <person name="Klaysubun C."/>
        </authorList>
    </citation>
    <scope>NUCLEOTIDE SEQUENCE</scope>
    <source>
        <strain evidence="2">RB6PN25</strain>
    </source>
</reference>
<feature type="compositionally biased region" description="Basic and acidic residues" evidence="1">
    <location>
        <begin position="7"/>
        <end position="20"/>
    </location>
</feature>
<dbReference type="Proteomes" id="UP001057702">
    <property type="component" value="Unassembled WGS sequence"/>
</dbReference>
<name>A0ABT1Q376_9ACTN</name>
<organism evidence="2 3">
    <name type="scientific">Streptomyces humicola</name>
    <dbReference type="NCBI Taxonomy" id="2953240"/>
    <lineage>
        <taxon>Bacteria</taxon>
        <taxon>Bacillati</taxon>
        <taxon>Actinomycetota</taxon>
        <taxon>Actinomycetes</taxon>
        <taxon>Kitasatosporales</taxon>
        <taxon>Streptomycetaceae</taxon>
        <taxon>Streptomyces</taxon>
    </lineage>
</organism>
<evidence type="ECO:0000256" key="1">
    <source>
        <dbReference type="SAM" id="MobiDB-lite"/>
    </source>
</evidence>
<dbReference type="RefSeq" id="WP_255922786.1">
    <property type="nucleotide sequence ID" value="NZ_JANFNG010000026.1"/>
</dbReference>
<proteinExistence type="predicted"/>
<accession>A0ABT1Q376</accession>
<evidence type="ECO:0000313" key="2">
    <source>
        <dbReference type="EMBL" id="MCQ4083785.1"/>
    </source>
</evidence>
<feature type="compositionally biased region" description="Basic and acidic residues" evidence="1">
    <location>
        <begin position="47"/>
        <end position="56"/>
    </location>
</feature>
<protein>
    <submittedName>
        <fullName evidence="2">Uncharacterized protein</fullName>
    </submittedName>
</protein>
<comment type="caution">
    <text evidence="2">The sequence shown here is derived from an EMBL/GenBank/DDBJ whole genome shotgun (WGS) entry which is preliminary data.</text>
</comment>
<keyword evidence="3" id="KW-1185">Reference proteome</keyword>
<dbReference type="EMBL" id="JANFNG010000026">
    <property type="protein sequence ID" value="MCQ4083785.1"/>
    <property type="molecule type" value="Genomic_DNA"/>
</dbReference>
<feature type="region of interest" description="Disordered" evidence="1">
    <location>
        <begin position="1"/>
        <end position="56"/>
    </location>
</feature>
<evidence type="ECO:0000313" key="3">
    <source>
        <dbReference type="Proteomes" id="UP001057702"/>
    </source>
</evidence>
<sequence>MSAPVQERPHFDYRHDRHDGSGPARMRVQEEPDAPPLLLAGTDDDGTEPHICRSID</sequence>
<gene>
    <name evidence="2" type="ORF">NGB36_25125</name>
</gene>